<keyword evidence="4" id="KW-0812">Transmembrane</keyword>
<dbReference type="Gene3D" id="3.30.559.70">
    <property type="entry name" value="Choline/Carnitine o-acyltransferase, domain 2"/>
    <property type="match status" value="1"/>
</dbReference>
<evidence type="ECO:0000256" key="3">
    <source>
        <dbReference type="ARBA" id="ARBA00048999"/>
    </source>
</evidence>
<protein>
    <recommendedName>
        <fullName evidence="5">Choline/carnitine acyltransferase domain-containing protein</fullName>
    </recommendedName>
</protein>
<dbReference type="InterPro" id="IPR042572">
    <property type="entry name" value="Carn_acyl_trans_N"/>
</dbReference>
<feature type="transmembrane region" description="Helical" evidence="4">
    <location>
        <begin position="46"/>
        <end position="63"/>
    </location>
</feature>
<dbReference type="GO" id="GO:0005739">
    <property type="term" value="C:mitochondrion"/>
    <property type="evidence" value="ECO:0007669"/>
    <property type="project" value="TreeGrafter"/>
</dbReference>
<dbReference type="EMBL" id="BTRK01000005">
    <property type="protein sequence ID" value="GMR54899.1"/>
    <property type="molecule type" value="Genomic_DNA"/>
</dbReference>
<dbReference type="GO" id="GO:0006631">
    <property type="term" value="P:fatty acid metabolic process"/>
    <property type="evidence" value="ECO:0007669"/>
    <property type="project" value="TreeGrafter"/>
</dbReference>
<organism evidence="6 7">
    <name type="scientific">Pristionchus mayeri</name>
    <dbReference type="NCBI Taxonomy" id="1317129"/>
    <lineage>
        <taxon>Eukaryota</taxon>
        <taxon>Metazoa</taxon>
        <taxon>Ecdysozoa</taxon>
        <taxon>Nematoda</taxon>
        <taxon>Chromadorea</taxon>
        <taxon>Rhabditida</taxon>
        <taxon>Rhabditina</taxon>
        <taxon>Diplogasteromorpha</taxon>
        <taxon>Diplogasteroidea</taxon>
        <taxon>Neodiplogasteridae</taxon>
        <taxon>Pristionchus</taxon>
    </lineage>
</organism>
<dbReference type="Proteomes" id="UP001328107">
    <property type="component" value="Unassembled WGS sequence"/>
</dbReference>
<evidence type="ECO:0000259" key="5">
    <source>
        <dbReference type="Pfam" id="PF00755"/>
    </source>
</evidence>
<feature type="non-terminal residue" evidence="6">
    <location>
        <position position="1"/>
    </location>
</feature>
<keyword evidence="4" id="KW-1133">Transmembrane helix</keyword>
<dbReference type="SUPFAM" id="SSF52777">
    <property type="entry name" value="CoA-dependent acyltransferases"/>
    <property type="match status" value="1"/>
</dbReference>
<feature type="domain" description="Choline/carnitine acyltransferase" evidence="5">
    <location>
        <begin position="155"/>
        <end position="329"/>
    </location>
</feature>
<dbReference type="GO" id="GO:0009437">
    <property type="term" value="P:carnitine metabolic process"/>
    <property type="evidence" value="ECO:0007669"/>
    <property type="project" value="TreeGrafter"/>
</dbReference>
<dbReference type="PANTHER" id="PTHR22589:SF99">
    <property type="entry name" value="CHOLINE_CARNITINE ACYLTRANSFERASE DOMAIN-CONTAINING PROTEIN"/>
    <property type="match status" value="1"/>
</dbReference>
<dbReference type="InterPro" id="IPR000542">
    <property type="entry name" value="Carn_acyl_trans"/>
</dbReference>
<dbReference type="AlphaFoldDB" id="A0AAN5I822"/>
<evidence type="ECO:0000256" key="2">
    <source>
        <dbReference type="ARBA" id="ARBA00023315"/>
    </source>
</evidence>
<keyword evidence="4" id="KW-0472">Membrane</keyword>
<comment type="caution">
    <text evidence="6">The sequence shown here is derived from an EMBL/GenBank/DDBJ whole genome shotgun (WGS) entry which is preliminary data.</text>
</comment>
<keyword evidence="2" id="KW-0808">Transferase</keyword>
<sequence length="338" mass="38752">NLTMTNSEKKPVRPPFPLYTKFPSMIERAAYKLYNYLDNSLYPVRPFYFGAAVAVSAAFFSRVEQRSVLLKIIPKLGESSAAQYLRVGAASFTVVYLPVFVTRFFLRHFYFKYKRWLFENPKKPSTMTKVWGMVRSLLSLSPPRLNSCDALLPSLPVPELEDTVQRYLESIRHLHSKEELAAIEKMADDFLQGEGRKLQWITKIYSLFTDNYVTGFWEKYAYLYGRSPLLNNSSVAHVDLFVHIPATQASRAAHIVYCEFLNQLAIDRQTSAPVSTLGQGLMCANHYEKVFAVTRVPGEKMDHLERHSISKHVIVLHGGGIYRVDLVHERIKFTPLTS</sequence>
<dbReference type="Gene3D" id="1.10.275.20">
    <property type="entry name" value="Choline/Carnitine o-acyltransferase"/>
    <property type="match status" value="1"/>
</dbReference>
<feature type="transmembrane region" description="Helical" evidence="4">
    <location>
        <begin position="84"/>
        <end position="106"/>
    </location>
</feature>
<dbReference type="Pfam" id="PF00755">
    <property type="entry name" value="Carn_acyltransf"/>
    <property type="match status" value="1"/>
</dbReference>
<dbReference type="PANTHER" id="PTHR22589">
    <property type="entry name" value="CARNITINE O-ACYLTRANSFERASE"/>
    <property type="match status" value="1"/>
</dbReference>
<evidence type="ECO:0000313" key="7">
    <source>
        <dbReference type="Proteomes" id="UP001328107"/>
    </source>
</evidence>
<proteinExistence type="predicted"/>
<evidence type="ECO:0000256" key="4">
    <source>
        <dbReference type="SAM" id="Phobius"/>
    </source>
</evidence>
<comment type="catalytic activity">
    <reaction evidence="3">
        <text>4,8-dimethylnonanoyl-CoA + (R)-carnitine = O-4,8-dimethylnonanoyl-(R)-carnitine + CoA</text>
        <dbReference type="Rhea" id="RHEA:44860"/>
        <dbReference type="ChEBI" id="CHEBI:16347"/>
        <dbReference type="ChEBI" id="CHEBI:57287"/>
        <dbReference type="ChEBI" id="CHEBI:77061"/>
        <dbReference type="ChEBI" id="CHEBI:84654"/>
    </reaction>
</comment>
<dbReference type="GO" id="GO:0004095">
    <property type="term" value="F:carnitine O-palmitoyltransferase activity"/>
    <property type="evidence" value="ECO:0007669"/>
    <property type="project" value="TreeGrafter"/>
</dbReference>
<gene>
    <name evidence="6" type="ORF">PMAYCL1PPCAC_25094</name>
</gene>
<reference evidence="7" key="1">
    <citation type="submission" date="2022-10" db="EMBL/GenBank/DDBJ databases">
        <title>Genome assembly of Pristionchus species.</title>
        <authorList>
            <person name="Yoshida K."/>
            <person name="Sommer R.J."/>
        </authorList>
    </citation>
    <scope>NUCLEOTIDE SEQUENCE [LARGE SCALE GENOMIC DNA]</scope>
    <source>
        <strain evidence="7">RS5460</strain>
    </source>
</reference>
<evidence type="ECO:0000256" key="1">
    <source>
        <dbReference type="ARBA" id="ARBA00005005"/>
    </source>
</evidence>
<dbReference type="InterPro" id="IPR042231">
    <property type="entry name" value="Cho/carn_acyl_trans_2"/>
</dbReference>
<keyword evidence="2" id="KW-0012">Acyltransferase</keyword>
<comment type="pathway">
    <text evidence="1">Lipid metabolism; fatty acid beta-oxidation.</text>
</comment>
<evidence type="ECO:0000313" key="6">
    <source>
        <dbReference type="EMBL" id="GMR54899.1"/>
    </source>
</evidence>
<accession>A0AAN5I822</accession>
<dbReference type="InterPro" id="IPR039551">
    <property type="entry name" value="Cho/carn_acyl_trans"/>
</dbReference>
<keyword evidence="7" id="KW-1185">Reference proteome</keyword>
<dbReference type="PROSITE" id="PS00439">
    <property type="entry name" value="ACYLTRANSF_C_1"/>
    <property type="match status" value="1"/>
</dbReference>
<name>A0AAN5I822_9BILA</name>